<dbReference type="InterPro" id="IPR014183">
    <property type="entry name" value="ADH_3"/>
</dbReference>
<evidence type="ECO:0000256" key="6">
    <source>
        <dbReference type="ARBA" id="ARBA00023027"/>
    </source>
</evidence>
<comment type="cofactor">
    <cofactor evidence="1">
        <name>Zn(2+)</name>
        <dbReference type="ChEBI" id="CHEBI:29105"/>
    </cofactor>
</comment>
<evidence type="ECO:0000256" key="5">
    <source>
        <dbReference type="ARBA" id="ARBA00023002"/>
    </source>
</evidence>
<evidence type="ECO:0000256" key="9">
    <source>
        <dbReference type="ARBA" id="ARBA00048110"/>
    </source>
</evidence>
<reference evidence="14" key="1">
    <citation type="submission" date="2020-01" db="EMBL/GenBank/DDBJ databases">
        <title>Genome Sequencing of Three Apophysomyces-Like Fungal Strains Confirms a Novel Fungal Genus in the Mucoromycota with divergent Burkholderia-like Endosymbiotic Bacteria.</title>
        <authorList>
            <person name="Stajich J.E."/>
            <person name="Macias A.M."/>
            <person name="Carter-House D."/>
            <person name="Lovett B."/>
            <person name="Kasson L.R."/>
            <person name="Berry K."/>
            <person name="Grigoriev I."/>
            <person name="Chang Y."/>
            <person name="Spatafora J."/>
            <person name="Kasson M.T."/>
        </authorList>
    </citation>
    <scope>NUCLEOTIDE SEQUENCE</scope>
    <source>
        <strain evidence="14">NRRL A-21654</strain>
    </source>
</reference>
<dbReference type="GO" id="GO:0046294">
    <property type="term" value="P:formaldehyde catabolic process"/>
    <property type="evidence" value="ECO:0007669"/>
    <property type="project" value="InterPro"/>
</dbReference>
<protein>
    <recommendedName>
        <fullName evidence="16">S-(hydroxymethyl)glutathione dehydrogenase</fullName>
    </recommendedName>
</protein>
<accession>A0A8H7BNE1</accession>
<evidence type="ECO:0000259" key="12">
    <source>
        <dbReference type="Pfam" id="PF00107"/>
    </source>
</evidence>
<keyword evidence="5" id="KW-0560">Oxidoreductase</keyword>
<dbReference type="SUPFAM" id="SSF50129">
    <property type="entry name" value="GroES-like"/>
    <property type="match status" value="2"/>
</dbReference>
<dbReference type="GO" id="GO:0008270">
    <property type="term" value="F:zinc ion binding"/>
    <property type="evidence" value="ECO:0007669"/>
    <property type="project" value="InterPro"/>
</dbReference>
<dbReference type="Proteomes" id="UP000605846">
    <property type="component" value="Unassembled WGS sequence"/>
</dbReference>
<dbReference type="SUPFAM" id="SSF51735">
    <property type="entry name" value="NAD(P)-binding Rossmann-fold domains"/>
    <property type="match status" value="1"/>
</dbReference>
<dbReference type="GO" id="GO:0005829">
    <property type="term" value="C:cytosol"/>
    <property type="evidence" value="ECO:0007669"/>
    <property type="project" value="TreeGrafter"/>
</dbReference>
<comment type="catalytic activity">
    <reaction evidence="9">
        <text>S-(hydroxymethyl)glutathione + NAD(+) = S-formylglutathione + NADH + H(+)</text>
        <dbReference type="Rhea" id="RHEA:19985"/>
        <dbReference type="ChEBI" id="CHEBI:15378"/>
        <dbReference type="ChEBI" id="CHEBI:57540"/>
        <dbReference type="ChEBI" id="CHEBI:57688"/>
        <dbReference type="ChEBI" id="CHEBI:57945"/>
        <dbReference type="ChEBI" id="CHEBI:58758"/>
        <dbReference type="EC" id="1.1.1.284"/>
    </reaction>
</comment>
<dbReference type="CDD" id="cd08300">
    <property type="entry name" value="alcohol_DH_class_III"/>
    <property type="match status" value="1"/>
</dbReference>
<keyword evidence="6" id="KW-0520">NAD</keyword>
<keyword evidence="3" id="KW-0479">Metal-binding</keyword>
<feature type="domain" description="Alcohol dehydrogenase-like N-terminal" evidence="13">
    <location>
        <begin position="176"/>
        <end position="304"/>
    </location>
</feature>
<dbReference type="FunFam" id="3.40.50.720:FF:000003">
    <property type="entry name" value="S-(hydroxymethyl)glutathione dehydrogenase"/>
    <property type="match status" value="1"/>
</dbReference>
<evidence type="ECO:0000259" key="13">
    <source>
        <dbReference type="Pfam" id="PF08240"/>
    </source>
</evidence>
<evidence type="ECO:0000256" key="1">
    <source>
        <dbReference type="ARBA" id="ARBA00001947"/>
    </source>
</evidence>
<dbReference type="Gene3D" id="3.40.50.720">
    <property type="entry name" value="NAD(P)-binding Rossmann-like Domain"/>
    <property type="match status" value="1"/>
</dbReference>
<name>A0A8H7BNE1_9FUNG</name>
<dbReference type="EMBL" id="JABAYA010000465">
    <property type="protein sequence ID" value="KAF7720624.1"/>
    <property type="molecule type" value="Genomic_DNA"/>
</dbReference>
<dbReference type="GO" id="GO:0004022">
    <property type="term" value="F:alcohol dehydrogenase (NAD+) activity"/>
    <property type="evidence" value="ECO:0007669"/>
    <property type="project" value="UniProtKB-EC"/>
</dbReference>
<evidence type="ECO:0008006" key="16">
    <source>
        <dbReference type="Google" id="ProtNLM"/>
    </source>
</evidence>
<gene>
    <name evidence="14" type="ORF">EC973_006874</name>
</gene>
<dbReference type="Gene3D" id="3.90.180.10">
    <property type="entry name" value="Medium-chain alcohol dehydrogenases, catalytic domain"/>
    <property type="match status" value="1"/>
</dbReference>
<dbReference type="PANTHER" id="PTHR43880:SF12">
    <property type="entry name" value="ALCOHOL DEHYDROGENASE CLASS-3"/>
    <property type="match status" value="1"/>
</dbReference>
<dbReference type="PROSITE" id="PS00059">
    <property type="entry name" value="ADH_ZINC"/>
    <property type="match status" value="1"/>
</dbReference>
<dbReference type="AlphaFoldDB" id="A0A8H7BNE1"/>
<evidence type="ECO:0000256" key="7">
    <source>
        <dbReference type="ARBA" id="ARBA00047793"/>
    </source>
</evidence>
<keyword evidence="4" id="KW-0862">Zinc</keyword>
<evidence type="ECO:0000256" key="3">
    <source>
        <dbReference type="ARBA" id="ARBA00022723"/>
    </source>
</evidence>
<comment type="catalytic activity">
    <reaction evidence="11">
        <text>a primary alcohol + NAD(+) = an aldehyde + NADH + H(+)</text>
        <dbReference type="Rhea" id="RHEA:10736"/>
        <dbReference type="ChEBI" id="CHEBI:15378"/>
        <dbReference type="ChEBI" id="CHEBI:15734"/>
        <dbReference type="ChEBI" id="CHEBI:17478"/>
        <dbReference type="ChEBI" id="CHEBI:57540"/>
        <dbReference type="ChEBI" id="CHEBI:57945"/>
        <dbReference type="EC" id="1.1.1.1"/>
    </reaction>
</comment>
<proteinExistence type="inferred from homology"/>
<organism evidence="14 15">
    <name type="scientific">Apophysomyces ossiformis</name>
    <dbReference type="NCBI Taxonomy" id="679940"/>
    <lineage>
        <taxon>Eukaryota</taxon>
        <taxon>Fungi</taxon>
        <taxon>Fungi incertae sedis</taxon>
        <taxon>Mucoromycota</taxon>
        <taxon>Mucoromycotina</taxon>
        <taxon>Mucoromycetes</taxon>
        <taxon>Mucorales</taxon>
        <taxon>Mucorineae</taxon>
        <taxon>Mucoraceae</taxon>
        <taxon>Apophysomyces</taxon>
    </lineage>
</organism>
<dbReference type="FunFam" id="3.90.180.10:FF:000001">
    <property type="entry name" value="S-(hydroxymethyl)glutathione dehydrogenase"/>
    <property type="match status" value="1"/>
</dbReference>
<evidence type="ECO:0000256" key="2">
    <source>
        <dbReference type="ARBA" id="ARBA00010902"/>
    </source>
</evidence>
<keyword evidence="15" id="KW-1185">Reference proteome</keyword>
<evidence type="ECO:0000313" key="15">
    <source>
        <dbReference type="Proteomes" id="UP000605846"/>
    </source>
</evidence>
<dbReference type="InterPro" id="IPR002328">
    <property type="entry name" value="ADH_Zn_CS"/>
</dbReference>
<dbReference type="NCBIfam" id="TIGR02818">
    <property type="entry name" value="adh_III_F_hyde"/>
    <property type="match status" value="1"/>
</dbReference>
<comment type="similarity">
    <text evidence="2">Belongs to the zinc-containing alcohol dehydrogenase family. Class-III subfamily.</text>
</comment>
<dbReference type="OrthoDB" id="417550at2759"/>
<evidence type="ECO:0000256" key="8">
    <source>
        <dbReference type="ARBA" id="ARBA00047901"/>
    </source>
</evidence>
<comment type="catalytic activity">
    <reaction evidence="10">
        <text>a secondary alcohol + NAD(+) = a ketone + NADH + H(+)</text>
        <dbReference type="Rhea" id="RHEA:10740"/>
        <dbReference type="ChEBI" id="CHEBI:15378"/>
        <dbReference type="ChEBI" id="CHEBI:17087"/>
        <dbReference type="ChEBI" id="CHEBI:35681"/>
        <dbReference type="ChEBI" id="CHEBI:57540"/>
        <dbReference type="ChEBI" id="CHEBI:57945"/>
        <dbReference type="EC" id="1.1.1.1"/>
    </reaction>
</comment>
<dbReference type="Pfam" id="PF00107">
    <property type="entry name" value="ADH_zinc_N"/>
    <property type="match status" value="1"/>
</dbReference>
<dbReference type="GO" id="GO:0051903">
    <property type="term" value="F:S-(hydroxymethyl)glutathione dehydrogenase [NAD(P)+] activity"/>
    <property type="evidence" value="ECO:0007669"/>
    <property type="project" value="UniProtKB-EC"/>
</dbReference>
<dbReference type="PANTHER" id="PTHR43880">
    <property type="entry name" value="ALCOHOL DEHYDROGENASE"/>
    <property type="match status" value="1"/>
</dbReference>
<evidence type="ECO:0000256" key="10">
    <source>
        <dbReference type="ARBA" id="ARBA00049164"/>
    </source>
</evidence>
<dbReference type="Pfam" id="PF02466">
    <property type="entry name" value="Tim17"/>
    <property type="match status" value="1"/>
</dbReference>
<comment type="caution">
    <text evidence="14">The sequence shown here is derived from an EMBL/GenBank/DDBJ whole genome shotgun (WGS) entry which is preliminary data.</text>
</comment>
<dbReference type="InterPro" id="IPR013149">
    <property type="entry name" value="ADH-like_C"/>
</dbReference>
<dbReference type="InterPro" id="IPR011032">
    <property type="entry name" value="GroES-like_sf"/>
</dbReference>
<dbReference type="InterPro" id="IPR036291">
    <property type="entry name" value="NAD(P)-bd_dom_sf"/>
</dbReference>
<sequence length="520" mass="55110">MGHSQDHSRDPCPWVIFNDLGGAFVMGAVGGGIWHSVKGAKNSPRGERMAGALSAMKARAPVLGGNFAVWGGMFSTFDCALKGIRQKEDPWNSIISGALTGGALAARGGVKTATISAVVGGSLLALIEGIGIAITRLTAEQNKPVMPQVIKCRAAVAWEAGKPLSIEEVEVAPPRAHEVRVKILYTGVCHTDAYTLSGSDPEGVFPSILGHEGGGIVESVGEGVTEFAVGDHVIPLYTAECKKCKFCLSGKTNLCQSVRATQGRGLMPDETTRFTCKGKPIHHYMGCSTFSEYTVVADVSLVKVDPKPSLQKLCLLGCGITTGFGAATRTAKVTKGSSVAIFGMGCVGLSVAQGCAYNQAGRIIAVDVNPNKEKISRDFGATEFVNPKDYDRPIQEVLVEMTDGGLDYTFDCTGNVNVMRSALEACHKGWGESTIIGVAAAGQEISTRPFQLVTGRVWRGSAFGGVKGKTEMPALVQEYLDGRLKIDEFITHTLDFDDINKAFDVMHSGECIRAVVTVQK</sequence>
<dbReference type="Pfam" id="PF08240">
    <property type="entry name" value="ADH_N"/>
    <property type="match status" value="1"/>
</dbReference>
<comment type="catalytic activity">
    <reaction evidence="8">
        <text>S-nitrosoglutathione + NADH + H(+) = S-(hydroxysulfenamide)glutathione + NAD(+)</text>
        <dbReference type="Rhea" id="RHEA:78371"/>
        <dbReference type="ChEBI" id="CHEBI:15378"/>
        <dbReference type="ChEBI" id="CHEBI:57540"/>
        <dbReference type="ChEBI" id="CHEBI:57945"/>
        <dbReference type="ChEBI" id="CHEBI:145544"/>
        <dbReference type="ChEBI" id="CHEBI:229723"/>
    </reaction>
</comment>
<feature type="domain" description="Alcohol dehydrogenase-like C-terminal" evidence="12">
    <location>
        <begin position="347"/>
        <end position="477"/>
    </location>
</feature>
<evidence type="ECO:0000256" key="11">
    <source>
        <dbReference type="ARBA" id="ARBA00049243"/>
    </source>
</evidence>
<comment type="catalytic activity">
    <reaction evidence="7">
        <text>S-(hydroxymethyl)glutathione + NADP(+) = S-formylglutathione + NADPH + H(+)</text>
        <dbReference type="Rhea" id="RHEA:19981"/>
        <dbReference type="ChEBI" id="CHEBI:15378"/>
        <dbReference type="ChEBI" id="CHEBI:57688"/>
        <dbReference type="ChEBI" id="CHEBI:57783"/>
        <dbReference type="ChEBI" id="CHEBI:58349"/>
        <dbReference type="ChEBI" id="CHEBI:58758"/>
        <dbReference type="EC" id="1.1.1.284"/>
    </reaction>
</comment>
<dbReference type="InterPro" id="IPR013154">
    <property type="entry name" value="ADH-like_N"/>
</dbReference>
<evidence type="ECO:0000313" key="14">
    <source>
        <dbReference type="EMBL" id="KAF7720624.1"/>
    </source>
</evidence>
<evidence type="ECO:0000256" key="4">
    <source>
        <dbReference type="ARBA" id="ARBA00022833"/>
    </source>
</evidence>